<proteinExistence type="predicted"/>
<dbReference type="Gene3D" id="3.80.10.10">
    <property type="entry name" value="Ribonuclease Inhibitor"/>
    <property type="match status" value="1"/>
</dbReference>
<evidence type="ECO:0000256" key="2">
    <source>
        <dbReference type="SAM" id="SignalP"/>
    </source>
</evidence>
<evidence type="ECO:0000256" key="1">
    <source>
        <dbReference type="ARBA" id="ARBA00004196"/>
    </source>
</evidence>
<feature type="signal peptide" evidence="2">
    <location>
        <begin position="1"/>
        <end position="23"/>
    </location>
</feature>
<dbReference type="Gramene" id="NC6G0268550.1">
    <property type="protein sequence ID" value="NC6G0268550.1:cds"/>
    <property type="gene ID" value="NC6G0268550"/>
</dbReference>
<dbReference type="InterPro" id="IPR051848">
    <property type="entry name" value="PGIP"/>
</dbReference>
<organism evidence="3">
    <name type="scientific">Nymphaea colorata</name>
    <name type="common">pocket water lily</name>
    <dbReference type="NCBI Taxonomy" id="210225"/>
    <lineage>
        <taxon>Eukaryota</taxon>
        <taxon>Viridiplantae</taxon>
        <taxon>Streptophyta</taxon>
        <taxon>Embryophyta</taxon>
        <taxon>Tracheophyta</taxon>
        <taxon>Spermatophyta</taxon>
        <taxon>Magnoliopsida</taxon>
        <taxon>Nymphaeales</taxon>
        <taxon>Nymphaeaceae</taxon>
        <taxon>Nymphaea</taxon>
    </lineage>
</organism>
<sequence>MSSFIDLIFTFFLFLTLSSSTTAYRWRCVPEDRQILQDINKELNNTMSNGWLPDEDCCQHYIGVSCDFDTSRVNAIAFNGIPIPRIPPSLARVPYLKQLFIRKIPGLTGEIPEFLSNLTGLTWLEISWTNVTGPIPRWLHRLPQLESLVLNYNRLSGTIPPYLFDLPNLNWLRLDRNQLTGSIPEAFGRFKGNSIFLAHNMLTGQVPKSLAHIDWSQIELQWNSLIGDPSPLFNNRSKTLLQLDLSRNLFDFDLTAVQIPVDKLYRFDLSHNMVRGSIPKEMVNATSLGIFNVSYNRLCGRIPYAGQLLQFDNTTFFHNRCLCGPPLSVTC</sequence>
<dbReference type="InterPro" id="IPR032675">
    <property type="entry name" value="LRR_dom_sf"/>
</dbReference>
<dbReference type="InterPro" id="IPR001611">
    <property type="entry name" value="Leu-rich_rpt"/>
</dbReference>
<dbReference type="SUPFAM" id="SSF52058">
    <property type="entry name" value="L domain-like"/>
    <property type="match status" value="1"/>
</dbReference>
<comment type="subcellular location">
    <subcellularLocation>
        <location evidence="1">Cell envelope</location>
    </subcellularLocation>
</comment>
<gene>
    <name evidence="3" type="ORF">NYM_LOCUS22601</name>
</gene>
<reference evidence="3" key="1">
    <citation type="submission" date="2019-09" db="EMBL/GenBank/DDBJ databases">
        <authorList>
            <person name="Zhang L."/>
        </authorList>
    </citation>
    <scope>NUCLEOTIDE SEQUENCE</scope>
</reference>
<evidence type="ECO:0008006" key="4">
    <source>
        <dbReference type="Google" id="ProtNLM"/>
    </source>
</evidence>
<name>A0A5K1EC51_9MAGN</name>
<dbReference type="PANTHER" id="PTHR48059:SF4">
    <property type="entry name" value="POLYGALACTURONASE INHIBITOR 1-RELATED"/>
    <property type="match status" value="1"/>
</dbReference>
<dbReference type="AlphaFoldDB" id="A0A5K1EC51"/>
<dbReference type="Pfam" id="PF00560">
    <property type="entry name" value="LRR_1"/>
    <property type="match status" value="2"/>
</dbReference>
<feature type="chain" id="PRO_5023944690" description="Leucine-rich repeat-containing N-terminal plant-type domain-containing protein" evidence="2">
    <location>
        <begin position="24"/>
        <end position="331"/>
    </location>
</feature>
<evidence type="ECO:0000313" key="3">
    <source>
        <dbReference type="EMBL" id="VVW50291.1"/>
    </source>
</evidence>
<protein>
    <recommendedName>
        <fullName evidence="4">Leucine-rich repeat-containing N-terminal plant-type domain-containing protein</fullName>
    </recommendedName>
</protein>
<dbReference type="EMBL" id="LR721784">
    <property type="protein sequence ID" value="VVW50291.1"/>
    <property type="molecule type" value="Genomic_DNA"/>
</dbReference>
<keyword evidence="2" id="KW-0732">Signal</keyword>
<accession>A0A5K1EC51</accession>
<dbReference type="PANTHER" id="PTHR48059">
    <property type="entry name" value="POLYGALACTURONASE INHIBITOR 1"/>
    <property type="match status" value="1"/>
</dbReference>